<protein>
    <recommendedName>
        <fullName evidence="3">Antitoxin StbD</fullName>
    </recommendedName>
</protein>
<organism evidence="1 2">
    <name type="scientific">Roseovarius mucosus DSM 17069</name>
    <dbReference type="NCBI Taxonomy" id="1288298"/>
    <lineage>
        <taxon>Bacteria</taxon>
        <taxon>Pseudomonadati</taxon>
        <taxon>Pseudomonadota</taxon>
        <taxon>Alphaproteobacteria</taxon>
        <taxon>Rhodobacterales</taxon>
        <taxon>Roseobacteraceae</taxon>
        <taxon>Roseovarius</taxon>
    </lineage>
</organism>
<reference evidence="1 2" key="1">
    <citation type="submission" date="2013-01" db="EMBL/GenBank/DDBJ databases">
        <authorList>
            <person name="Fiebig A."/>
            <person name="Goeker M."/>
            <person name="Klenk H.-P.P."/>
        </authorList>
    </citation>
    <scope>NUCLEOTIDE SEQUENCE [LARGE SCALE GENOMIC DNA]</scope>
    <source>
        <strain evidence="1 2">DSM 17069</strain>
    </source>
</reference>
<proteinExistence type="predicted"/>
<dbReference type="RefSeq" id="WP_037276696.1">
    <property type="nucleotide sequence ID" value="NZ_KN293991.1"/>
</dbReference>
<evidence type="ECO:0000313" key="1">
    <source>
        <dbReference type="EMBL" id="KGM89923.1"/>
    </source>
</evidence>
<dbReference type="HOGENOM" id="CLU_2556164_0_0_5"/>
<dbReference type="PATRIC" id="fig|1288298.3.peg.521"/>
<dbReference type="STRING" id="215743.ROSMUCSMR3_01754"/>
<evidence type="ECO:0008006" key="3">
    <source>
        <dbReference type="Google" id="ProtNLM"/>
    </source>
</evidence>
<accession>A0A0A0HV50</accession>
<gene>
    <name evidence="1" type="ORF">rosmuc_00521</name>
</gene>
<evidence type="ECO:0000313" key="2">
    <source>
        <dbReference type="Proteomes" id="UP000030021"/>
    </source>
</evidence>
<dbReference type="Proteomes" id="UP000030021">
    <property type="component" value="Unassembled WGS sequence"/>
</dbReference>
<comment type="caution">
    <text evidence="1">The sequence shown here is derived from an EMBL/GenBank/DDBJ whole genome shotgun (WGS) entry which is preliminary data.</text>
</comment>
<dbReference type="AlphaFoldDB" id="A0A0A0HV50"/>
<sequence length="82" mass="9355">MKRLLTNQICTMTELREPQKVLDAAGGKPVAIMKNSKCIGYLVPEEATLQQEPRHATMDEVMASLRKRRAENQPVLEYLKDK</sequence>
<dbReference type="EMBL" id="AONH01000001">
    <property type="protein sequence ID" value="KGM89923.1"/>
    <property type="molecule type" value="Genomic_DNA"/>
</dbReference>
<name>A0A0A0HV50_9RHOB</name>
<dbReference type="OrthoDB" id="7726185at2"/>
<dbReference type="eggNOG" id="ENOG5032UJ2">
    <property type="taxonomic scope" value="Bacteria"/>
</dbReference>